<accession>A0A2L0EWZ0</accession>
<protein>
    <submittedName>
        <fullName evidence="1">Uncharacterized protein</fullName>
    </submittedName>
</protein>
<reference evidence="1 2" key="1">
    <citation type="submission" date="2015-09" db="EMBL/GenBank/DDBJ databases">
        <title>Sorangium comparison.</title>
        <authorList>
            <person name="Zaburannyi N."/>
            <person name="Bunk B."/>
            <person name="Overmann J."/>
            <person name="Mueller R."/>
        </authorList>
    </citation>
    <scope>NUCLEOTIDE SEQUENCE [LARGE SCALE GENOMIC DNA]</scope>
    <source>
        <strain evidence="1 2">So ce26</strain>
    </source>
</reference>
<dbReference type="EMBL" id="CP012673">
    <property type="protein sequence ID" value="AUX43822.1"/>
    <property type="molecule type" value="Genomic_DNA"/>
</dbReference>
<sequence>MNEHVGAWFVTKEAKELFARLVARWELLEKWGVRTKLPGYRLTFEAWDDFRRKWLDGDEEVEKLNPTEAELNMVELAAEGKGFVRPGARPGGVDLEQMTEPLKAAAAVDREVKAVKAEVQEIAAAAPAGLASLAAGAFGRLPLAAKVAVPVVGAGLLWLKLGRGRP</sequence>
<gene>
    <name evidence="1" type="ORF">SOCE26_052770</name>
</gene>
<evidence type="ECO:0000313" key="2">
    <source>
        <dbReference type="Proteomes" id="UP000238348"/>
    </source>
</evidence>
<evidence type="ECO:0000313" key="1">
    <source>
        <dbReference type="EMBL" id="AUX43822.1"/>
    </source>
</evidence>
<dbReference type="Proteomes" id="UP000238348">
    <property type="component" value="Chromosome"/>
</dbReference>
<name>A0A2L0EWZ0_SORCE</name>
<dbReference type="AlphaFoldDB" id="A0A2L0EWZ0"/>
<organism evidence="1 2">
    <name type="scientific">Sorangium cellulosum</name>
    <name type="common">Polyangium cellulosum</name>
    <dbReference type="NCBI Taxonomy" id="56"/>
    <lineage>
        <taxon>Bacteria</taxon>
        <taxon>Pseudomonadati</taxon>
        <taxon>Myxococcota</taxon>
        <taxon>Polyangia</taxon>
        <taxon>Polyangiales</taxon>
        <taxon>Polyangiaceae</taxon>
        <taxon>Sorangium</taxon>
    </lineage>
</organism>
<dbReference type="RefSeq" id="WP_104982441.1">
    <property type="nucleotide sequence ID" value="NZ_CP012673.1"/>
</dbReference>
<proteinExistence type="predicted"/>